<keyword evidence="1" id="KW-0732">Signal</keyword>
<reference evidence="2 3" key="1">
    <citation type="submission" date="2024-06" db="EMBL/GenBank/DDBJ databases">
        <title>Sorghum-associated microbial communities from plants grown in Nebraska, USA.</title>
        <authorList>
            <person name="Schachtman D."/>
        </authorList>
    </citation>
    <scope>NUCLEOTIDE SEQUENCE [LARGE SCALE GENOMIC DNA]</scope>
    <source>
        <strain evidence="2 3">2814</strain>
    </source>
</reference>
<comment type="caution">
    <text evidence="2">The sequence shown here is derived from an EMBL/GenBank/DDBJ whole genome shotgun (WGS) entry which is preliminary data.</text>
</comment>
<evidence type="ECO:0000313" key="2">
    <source>
        <dbReference type="EMBL" id="MET4682579.1"/>
    </source>
</evidence>
<evidence type="ECO:0000313" key="3">
    <source>
        <dbReference type="Proteomes" id="UP001549313"/>
    </source>
</evidence>
<accession>A0ABV2R7M4</accession>
<dbReference type="EMBL" id="JBEPTF010000001">
    <property type="protein sequence ID" value="MET4682579.1"/>
    <property type="molecule type" value="Genomic_DNA"/>
</dbReference>
<evidence type="ECO:0000256" key="1">
    <source>
        <dbReference type="SAM" id="SignalP"/>
    </source>
</evidence>
<protein>
    <submittedName>
        <fullName evidence="2">Uncharacterized protein</fullName>
    </submittedName>
</protein>
<proteinExistence type="predicted"/>
<dbReference type="RefSeq" id="WP_354087526.1">
    <property type="nucleotide sequence ID" value="NZ_JBEPTF010000001.1"/>
</dbReference>
<dbReference type="Proteomes" id="UP001549313">
    <property type="component" value="Unassembled WGS sequence"/>
</dbReference>
<keyword evidence="3" id="KW-1185">Reference proteome</keyword>
<organism evidence="2 3">
    <name type="scientific">Brevundimonas faecalis</name>
    <dbReference type="NCBI Taxonomy" id="947378"/>
    <lineage>
        <taxon>Bacteria</taxon>
        <taxon>Pseudomonadati</taxon>
        <taxon>Pseudomonadota</taxon>
        <taxon>Alphaproteobacteria</taxon>
        <taxon>Caulobacterales</taxon>
        <taxon>Caulobacteraceae</taxon>
        <taxon>Brevundimonas</taxon>
    </lineage>
</organism>
<feature type="chain" id="PRO_5046396619" evidence="1">
    <location>
        <begin position="22"/>
        <end position="146"/>
    </location>
</feature>
<feature type="signal peptide" evidence="1">
    <location>
        <begin position="1"/>
        <end position="21"/>
    </location>
</feature>
<name>A0ABV2R7M4_9CAUL</name>
<gene>
    <name evidence="2" type="ORF">ABIE19_000488</name>
</gene>
<sequence length="146" mass="15410">MTALIAPALALALHLAPPTQAAEAWTWTLYPGNDGPLVLANEIPDTPRLRATLECAPGSSIVRVTLYGAAPAEGFAVVTAGSARADAQVQTRRDRLQTSLRTDQPVFVAFMAGGVLTVAAGEQSTTVEIDRPNLPKLRRFAEQCTG</sequence>